<comment type="caution">
    <text evidence="1">The sequence shown here is derived from an EMBL/GenBank/DDBJ whole genome shotgun (WGS) entry which is preliminary data.</text>
</comment>
<reference evidence="1 2" key="1">
    <citation type="journal article" date="2020" name="Microorganisms">
        <title>Osmotic Adaptation and Compatible Solute Biosynthesis of Phototrophic Bacteria as Revealed from Genome Analyses.</title>
        <authorList>
            <person name="Imhoff J.F."/>
            <person name="Rahn T."/>
            <person name="Kunzel S."/>
            <person name="Keller A."/>
            <person name="Neulinger S.C."/>
        </authorList>
    </citation>
    <scope>NUCLEOTIDE SEQUENCE [LARGE SCALE GENOMIC DNA]</scope>
    <source>
        <strain evidence="1 2">DSM 15382</strain>
    </source>
</reference>
<dbReference type="Proteomes" id="UP000697995">
    <property type="component" value="Unassembled WGS sequence"/>
</dbReference>
<dbReference type="EMBL" id="NRSG01000217">
    <property type="protein sequence ID" value="MBK1660831.1"/>
    <property type="molecule type" value="Genomic_DNA"/>
</dbReference>
<organism evidence="1 2">
    <name type="scientific">Paracraurococcus ruber</name>
    <dbReference type="NCBI Taxonomy" id="77675"/>
    <lineage>
        <taxon>Bacteria</taxon>
        <taxon>Pseudomonadati</taxon>
        <taxon>Pseudomonadota</taxon>
        <taxon>Alphaproteobacteria</taxon>
        <taxon>Acetobacterales</taxon>
        <taxon>Roseomonadaceae</taxon>
        <taxon>Paracraurococcus</taxon>
    </lineage>
</organism>
<keyword evidence="2" id="KW-1185">Reference proteome</keyword>
<gene>
    <name evidence="1" type="ORF">CKO45_21660</name>
</gene>
<proteinExistence type="predicted"/>
<protein>
    <submittedName>
        <fullName evidence="1">Uncharacterized protein</fullName>
    </submittedName>
</protein>
<name>A0ABS1D306_9PROT</name>
<evidence type="ECO:0000313" key="2">
    <source>
        <dbReference type="Proteomes" id="UP000697995"/>
    </source>
</evidence>
<accession>A0ABS1D306</accession>
<sequence length="88" mass="9712">MNRQDRLLLHAIFARPMPQDLDRAAVFGALEAAGADVAPGRCGQVVVRMNDYMHAFKARPACLAEEEVKAIWKLLVLADLIPARDCPL</sequence>
<evidence type="ECO:0000313" key="1">
    <source>
        <dbReference type="EMBL" id="MBK1660831.1"/>
    </source>
</evidence>
<dbReference type="RefSeq" id="WP_133221708.1">
    <property type="nucleotide sequence ID" value="NZ_NRSG01000217.1"/>
</dbReference>